<dbReference type="SUPFAM" id="SSF52172">
    <property type="entry name" value="CheY-like"/>
    <property type="match status" value="1"/>
</dbReference>
<gene>
    <name evidence="6" type="ORF">SAMN05892877_104214</name>
</gene>
<dbReference type="SMART" id="SM00448">
    <property type="entry name" value="REC"/>
    <property type="match status" value="1"/>
</dbReference>
<dbReference type="SMART" id="SM00862">
    <property type="entry name" value="Trans_reg_C"/>
    <property type="match status" value="1"/>
</dbReference>
<dbReference type="GO" id="GO:0006355">
    <property type="term" value="P:regulation of DNA-templated transcription"/>
    <property type="evidence" value="ECO:0007669"/>
    <property type="project" value="InterPro"/>
</dbReference>
<dbReference type="Pfam" id="PF00486">
    <property type="entry name" value="Trans_reg_C"/>
    <property type="match status" value="1"/>
</dbReference>
<keyword evidence="2" id="KW-0597">Phosphoprotein</keyword>
<evidence type="ECO:0000259" key="5">
    <source>
        <dbReference type="PROSITE" id="PS51755"/>
    </source>
</evidence>
<dbReference type="GO" id="GO:0000156">
    <property type="term" value="F:phosphorelay response regulator activity"/>
    <property type="evidence" value="ECO:0007669"/>
    <property type="project" value="TreeGrafter"/>
</dbReference>
<accession>A0A285U841</accession>
<evidence type="ECO:0000313" key="7">
    <source>
        <dbReference type="Proteomes" id="UP000219167"/>
    </source>
</evidence>
<name>A0A285U841_9HYPH</name>
<dbReference type="PANTHER" id="PTHR48111">
    <property type="entry name" value="REGULATOR OF RPOS"/>
    <property type="match status" value="1"/>
</dbReference>
<dbReference type="InterPro" id="IPR036388">
    <property type="entry name" value="WH-like_DNA-bd_sf"/>
</dbReference>
<dbReference type="PROSITE" id="PS50110">
    <property type="entry name" value="RESPONSE_REGULATORY"/>
    <property type="match status" value="1"/>
</dbReference>
<dbReference type="Gene3D" id="3.40.50.2300">
    <property type="match status" value="1"/>
</dbReference>
<dbReference type="Pfam" id="PF00072">
    <property type="entry name" value="Response_reg"/>
    <property type="match status" value="1"/>
</dbReference>
<dbReference type="InterPro" id="IPR001867">
    <property type="entry name" value="OmpR/PhoB-type_DNA-bd"/>
</dbReference>
<dbReference type="InterPro" id="IPR011006">
    <property type="entry name" value="CheY-like_superfamily"/>
</dbReference>
<evidence type="ECO:0000256" key="1">
    <source>
        <dbReference type="ARBA" id="ARBA00023125"/>
    </source>
</evidence>
<evidence type="ECO:0000256" key="2">
    <source>
        <dbReference type="PROSITE-ProRule" id="PRU00169"/>
    </source>
</evidence>
<dbReference type="GO" id="GO:0000976">
    <property type="term" value="F:transcription cis-regulatory region binding"/>
    <property type="evidence" value="ECO:0007669"/>
    <property type="project" value="TreeGrafter"/>
</dbReference>
<feature type="domain" description="OmpR/PhoB-type" evidence="5">
    <location>
        <begin position="167"/>
        <end position="261"/>
    </location>
</feature>
<dbReference type="InterPro" id="IPR039420">
    <property type="entry name" value="WalR-like"/>
</dbReference>
<organism evidence="6 7">
    <name type="scientific">Rhizobium subbaraonis</name>
    <dbReference type="NCBI Taxonomy" id="908946"/>
    <lineage>
        <taxon>Bacteria</taxon>
        <taxon>Pseudomonadati</taxon>
        <taxon>Pseudomonadota</taxon>
        <taxon>Alphaproteobacteria</taxon>
        <taxon>Hyphomicrobiales</taxon>
        <taxon>Rhizobiaceae</taxon>
        <taxon>Rhizobium/Agrobacterium group</taxon>
        <taxon>Rhizobium</taxon>
    </lineage>
</organism>
<dbReference type="AlphaFoldDB" id="A0A285U841"/>
<sequence length="263" mass="28569">MPLHILNLIAMPSDGRRLDCIHENRDDDPGSAGNWRALQEEGDVRVLLIEDDAILGEAVRDHVAANGHAVDWIRQLEDARAAAKAVNYGLILLDLRLPDGSGIAFLKALRKVGSNTPVIILTAHDQISDRIEGLNSGADDYLVKPFNLGELSARMLAVARRYGGNPSPVIRLGALEIGPADRRIVADGREVVLSGREWAVLDVLLARPGATVSKGQIEEALYAFGSEIESNTVEVYVSRVRKKLGHDHILTVRGVGYRLGLQA</sequence>
<feature type="domain" description="Response regulatory" evidence="4">
    <location>
        <begin position="45"/>
        <end position="159"/>
    </location>
</feature>
<dbReference type="PANTHER" id="PTHR48111:SF36">
    <property type="entry name" value="TRANSCRIPTIONAL REGULATORY PROTEIN CUTR"/>
    <property type="match status" value="1"/>
</dbReference>
<proteinExistence type="predicted"/>
<dbReference type="GO" id="GO:0032993">
    <property type="term" value="C:protein-DNA complex"/>
    <property type="evidence" value="ECO:0007669"/>
    <property type="project" value="TreeGrafter"/>
</dbReference>
<dbReference type="InterPro" id="IPR001789">
    <property type="entry name" value="Sig_transdc_resp-reg_receiver"/>
</dbReference>
<feature type="DNA-binding region" description="OmpR/PhoB-type" evidence="3">
    <location>
        <begin position="167"/>
        <end position="261"/>
    </location>
</feature>
<dbReference type="Gene3D" id="6.10.250.690">
    <property type="match status" value="1"/>
</dbReference>
<reference evidence="6 7" key="1">
    <citation type="submission" date="2017-08" db="EMBL/GenBank/DDBJ databases">
        <authorList>
            <person name="de Groot N.N."/>
        </authorList>
    </citation>
    <scope>NUCLEOTIDE SEQUENCE [LARGE SCALE GENOMIC DNA]</scope>
    <source>
        <strain evidence="6 7">JC85</strain>
    </source>
</reference>
<feature type="modified residue" description="4-aspartylphosphate" evidence="2">
    <location>
        <position position="94"/>
    </location>
</feature>
<dbReference type="Proteomes" id="UP000219167">
    <property type="component" value="Unassembled WGS sequence"/>
</dbReference>
<dbReference type="PROSITE" id="PS51755">
    <property type="entry name" value="OMPR_PHOB"/>
    <property type="match status" value="1"/>
</dbReference>
<evidence type="ECO:0000259" key="4">
    <source>
        <dbReference type="PROSITE" id="PS50110"/>
    </source>
</evidence>
<dbReference type="EMBL" id="OBQD01000004">
    <property type="protein sequence ID" value="SOC37548.1"/>
    <property type="molecule type" value="Genomic_DNA"/>
</dbReference>
<evidence type="ECO:0000313" key="6">
    <source>
        <dbReference type="EMBL" id="SOC37548.1"/>
    </source>
</evidence>
<dbReference type="CDD" id="cd00383">
    <property type="entry name" value="trans_reg_C"/>
    <property type="match status" value="1"/>
</dbReference>
<keyword evidence="1 3" id="KW-0238">DNA-binding</keyword>
<dbReference type="GO" id="GO:0005829">
    <property type="term" value="C:cytosol"/>
    <property type="evidence" value="ECO:0007669"/>
    <property type="project" value="TreeGrafter"/>
</dbReference>
<keyword evidence="7" id="KW-1185">Reference proteome</keyword>
<protein>
    <submittedName>
        <fullName evidence="6">Two-component system OmpR family response regulator</fullName>
    </submittedName>
</protein>
<dbReference type="CDD" id="cd17624">
    <property type="entry name" value="REC_OmpR_PmrA-like"/>
    <property type="match status" value="1"/>
</dbReference>
<dbReference type="Gene3D" id="1.10.10.10">
    <property type="entry name" value="Winged helix-like DNA-binding domain superfamily/Winged helix DNA-binding domain"/>
    <property type="match status" value="1"/>
</dbReference>
<evidence type="ECO:0000256" key="3">
    <source>
        <dbReference type="PROSITE-ProRule" id="PRU01091"/>
    </source>
</evidence>